<dbReference type="InterPro" id="IPR036412">
    <property type="entry name" value="HAD-like_sf"/>
</dbReference>
<sequence length="57" mass="5762">MSRADCVAYGDSLSDTALFGVVPVSVAVNGDDHVSGMATHAYTGGDLREAYDLVAGG</sequence>
<reference evidence="1 2" key="1">
    <citation type="journal article" date="2010" name="J. Bacteriol.">
        <title>Biochemical characterization of a novel indole prenyltransferase from Streptomyces sp. SN-593.</title>
        <authorList>
            <person name="Takahashi S."/>
            <person name="Takagi H."/>
            <person name="Toyoda A."/>
            <person name="Uramoto M."/>
            <person name="Nogawa T."/>
            <person name="Ueki M."/>
            <person name="Sakaki Y."/>
            <person name="Osada H."/>
        </authorList>
    </citation>
    <scope>NUCLEOTIDE SEQUENCE [LARGE SCALE GENOMIC DNA]</scope>
    <source>
        <strain evidence="1 2">SN-593</strain>
    </source>
</reference>
<dbReference type="InterPro" id="IPR023214">
    <property type="entry name" value="HAD_sf"/>
</dbReference>
<evidence type="ECO:0000313" key="2">
    <source>
        <dbReference type="Proteomes" id="UP000595703"/>
    </source>
</evidence>
<evidence type="ECO:0000313" key="1">
    <source>
        <dbReference type="EMBL" id="BBA98678.1"/>
    </source>
</evidence>
<organism evidence="1 2">
    <name type="scientific">Actinacidiphila reveromycinica</name>
    <dbReference type="NCBI Taxonomy" id="659352"/>
    <lineage>
        <taxon>Bacteria</taxon>
        <taxon>Bacillati</taxon>
        <taxon>Actinomycetota</taxon>
        <taxon>Actinomycetes</taxon>
        <taxon>Kitasatosporales</taxon>
        <taxon>Streptomycetaceae</taxon>
        <taxon>Actinacidiphila</taxon>
    </lineage>
</organism>
<dbReference type="KEGG" id="arev:RVR_4957"/>
<name>A0A7U3UTX5_9ACTN</name>
<proteinExistence type="predicted"/>
<dbReference type="Gene3D" id="3.40.50.1000">
    <property type="entry name" value="HAD superfamily/HAD-like"/>
    <property type="match status" value="1"/>
</dbReference>
<evidence type="ECO:0008006" key="3">
    <source>
        <dbReference type="Google" id="ProtNLM"/>
    </source>
</evidence>
<reference evidence="1 2" key="3">
    <citation type="journal article" date="2011" name="Nat. Chem. Biol.">
        <title>Reveromycin A biosynthesis uses RevG and RevJ for stereospecific spiroacetal formation.</title>
        <authorList>
            <person name="Takahashi S."/>
            <person name="Toyoda A."/>
            <person name="Sekiyama Y."/>
            <person name="Takagi H."/>
            <person name="Nogawa T."/>
            <person name="Uramoto M."/>
            <person name="Suzuki R."/>
            <person name="Koshino H."/>
            <person name="Kumano T."/>
            <person name="Panthee S."/>
            <person name="Dairi T."/>
            <person name="Ishikawa J."/>
            <person name="Ikeda H."/>
            <person name="Sakaki Y."/>
            <person name="Osada H."/>
        </authorList>
    </citation>
    <scope>NUCLEOTIDE SEQUENCE [LARGE SCALE GENOMIC DNA]</scope>
    <source>
        <strain evidence="1 2">SN-593</strain>
    </source>
</reference>
<dbReference type="AlphaFoldDB" id="A0A7U3UTX5"/>
<dbReference type="SUPFAM" id="SSF56784">
    <property type="entry name" value="HAD-like"/>
    <property type="match status" value="1"/>
</dbReference>
<protein>
    <recommendedName>
        <fullName evidence="3">Hydrolase</fullName>
    </recommendedName>
</protein>
<reference evidence="1 2" key="2">
    <citation type="journal article" date="2011" name="J. Antibiot.">
        <title>Furaquinocins I and J: novel polyketide isoprenoid hybrid compounds from Streptomyces reveromyceticus SN-593.</title>
        <authorList>
            <person name="Panthee S."/>
            <person name="Takahashi S."/>
            <person name="Takagi H."/>
            <person name="Nogawa T."/>
            <person name="Oowada E."/>
            <person name="Uramoto M."/>
            <person name="Osada H."/>
        </authorList>
    </citation>
    <scope>NUCLEOTIDE SEQUENCE [LARGE SCALE GENOMIC DNA]</scope>
    <source>
        <strain evidence="1 2">SN-593</strain>
    </source>
</reference>
<accession>A0A7U3UTX5</accession>
<gene>
    <name evidence="1" type="ORF">RVR_4957</name>
</gene>
<keyword evidence="2" id="KW-1185">Reference proteome</keyword>
<dbReference type="EMBL" id="AP018365">
    <property type="protein sequence ID" value="BBA98678.1"/>
    <property type="molecule type" value="Genomic_DNA"/>
</dbReference>
<dbReference type="Proteomes" id="UP000595703">
    <property type="component" value="Chromosome"/>
</dbReference>
<reference evidence="1 2" key="4">
    <citation type="journal article" date="2020" name="Sci. Rep.">
        <title>beta-carboline chemical signals induce reveromycin production through a LuxR family regulator in Streptomyces sp. SN-593.</title>
        <authorList>
            <person name="Panthee S."/>
            <person name="Kito N."/>
            <person name="Hayashi T."/>
            <person name="Shimizu T."/>
            <person name="Ishikawa J."/>
            <person name="Hamamoto H."/>
            <person name="Osada H."/>
            <person name="Takahashi S."/>
        </authorList>
    </citation>
    <scope>NUCLEOTIDE SEQUENCE [LARGE SCALE GENOMIC DNA]</scope>
    <source>
        <strain evidence="1 2">SN-593</strain>
    </source>
</reference>